<dbReference type="EMBL" id="CP133623">
    <property type="protein sequence ID" value="WMV56568.1"/>
    <property type="molecule type" value="Genomic_DNA"/>
</dbReference>
<dbReference type="InterPro" id="IPR050796">
    <property type="entry name" value="SCF_F-box_component"/>
</dbReference>
<organism evidence="2 3">
    <name type="scientific">Solanum verrucosum</name>
    <dbReference type="NCBI Taxonomy" id="315347"/>
    <lineage>
        <taxon>Eukaryota</taxon>
        <taxon>Viridiplantae</taxon>
        <taxon>Streptophyta</taxon>
        <taxon>Embryophyta</taxon>
        <taxon>Tracheophyta</taxon>
        <taxon>Spermatophyta</taxon>
        <taxon>Magnoliopsida</taxon>
        <taxon>eudicotyledons</taxon>
        <taxon>Gunneridae</taxon>
        <taxon>Pentapetalae</taxon>
        <taxon>asterids</taxon>
        <taxon>lamiids</taxon>
        <taxon>Solanales</taxon>
        <taxon>Solanaceae</taxon>
        <taxon>Solanoideae</taxon>
        <taxon>Solaneae</taxon>
        <taxon>Solanum</taxon>
    </lineage>
</organism>
<reference evidence="2" key="1">
    <citation type="submission" date="2023-08" db="EMBL/GenBank/DDBJ databases">
        <title>A de novo genome assembly of Solanum verrucosum Schlechtendal, a Mexican diploid species geographically isolated from the other diploid A-genome species in potato relatives.</title>
        <authorList>
            <person name="Hosaka K."/>
        </authorList>
    </citation>
    <scope>NUCLEOTIDE SEQUENCE</scope>
    <source>
        <tissue evidence="2">Young leaves</tissue>
    </source>
</reference>
<dbReference type="SMART" id="SM00256">
    <property type="entry name" value="FBOX"/>
    <property type="match status" value="1"/>
</dbReference>
<dbReference type="Pfam" id="PF00646">
    <property type="entry name" value="F-box"/>
    <property type="match status" value="1"/>
</dbReference>
<feature type="domain" description="F-box" evidence="1">
    <location>
        <begin position="19"/>
        <end position="59"/>
    </location>
</feature>
<sequence length="380" mass="43718">MHSEEMTKMDVDGTTGIHFEEDIITEILGRLPVKSLFRFKCVIRSWMTLISKPYFVKKHHNHSKNNQNSQKICLLTEKLSSFYQYDPSLALASLSSVQLFEDVQQVDWPCTGNVKSCKIYCCCDGLALMGVSKYNYFLNMRLWLWNPSTRDSIVLPRTRFSHGIDFTCGLGYDSTSNDYKIFKLNGDRSHNEILVLKSGSWRKIDKHTAGIYPVWRSTMDSPAFLHDAFHWVCSLKKSVVSFNISNEVYAELPMPDVRFVISDSNFILYGISVLGGMLCVYSTHAHKDKYNFNLWVMKDYGVKESWNKLFKIPSTDLNPISPKYWFSDGEVLLHCIHLVHKHSVFKTSKESSGFWPQSDSQRFVNGLVYTESLISPKSLA</sequence>
<dbReference type="InterPro" id="IPR001810">
    <property type="entry name" value="F-box_dom"/>
</dbReference>
<evidence type="ECO:0000259" key="1">
    <source>
        <dbReference type="SMART" id="SM00256"/>
    </source>
</evidence>
<dbReference type="Proteomes" id="UP001234989">
    <property type="component" value="Chromosome 12"/>
</dbReference>
<dbReference type="CDD" id="cd22157">
    <property type="entry name" value="F-box_AtFBW1-like"/>
    <property type="match status" value="1"/>
</dbReference>
<dbReference type="Pfam" id="PF08268">
    <property type="entry name" value="FBA_3"/>
    <property type="match status" value="1"/>
</dbReference>
<dbReference type="AlphaFoldDB" id="A0AAF1A0S0"/>
<dbReference type="PANTHER" id="PTHR31672:SF13">
    <property type="entry name" value="F-BOX PROTEIN CPR30-LIKE"/>
    <property type="match status" value="1"/>
</dbReference>
<evidence type="ECO:0000313" key="3">
    <source>
        <dbReference type="Proteomes" id="UP001234989"/>
    </source>
</evidence>
<dbReference type="InterPro" id="IPR013187">
    <property type="entry name" value="F-box-assoc_dom_typ3"/>
</dbReference>
<dbReference type="SUPFAM" id="SSF81383">
    <property type="entry name" value="F-box domain"/>
    <property type="match status" value="1"/>
</dbReference>
<dbReference type="PANTHER" id="PTHR31672">
    <property type="entry name" value="BNACNNG10540D PROTEIN"/>
    <property type="match status" value="1"/>
</dbReference>
<gene>
    <name evidence="2" type="ORF">MTR67_049953</name>
</gene>
<evidence type="ECO:0000313" key="2">
    <source>
        <dbReference type="EMBL" id="WMV56568.1"/>
    </source>
</evidence>
<dbReference type="NCBIfam" id="TIGR01640">
    <property type="entry name" value="F_box_assoc_1"/>
    <property type="match status" value="1"/>
</dbReference>
<dbReference type="InterPro" id="IPR017451">
    <property type="entry name" value="F-box-assoc_interact_dom"/>
</dbReference>
<name>A0AAF1A0S0_SOLVR</name>
<protein>
    <recommendedName>
        <fullName evidence="1">F-box domain-containing protein</fullName>
    </recommendedName>
</protein>
<proteinExistence type="predicted"/>
<accession>A0AAF1A0S0</accession>
<keyword evidence="3" id="KW-1185">Reference proteome</keyword>
<dbReference type="InterPro" id="IPR036047">
    <property type="entry name" value="F-box-like_dom_sf"/>
</dbReference>